<dbReference type="Proteomes" id="UP001139125">
    <property type="component" value="Unassembled WGS sequence"/>
</dbReference>
<comment type="similarity">
    <text evidence="1">Belongs to the polysaccharide synthase family.</text>
</comment>
<evidence type="ECO:0000313" key="5">
    <source>
        <dbReference type="EMBL" id="MCP9292283.1"/>
    </source>
</evidence>
<feature type="transmembrane region" description="Helical" evidence="3">
    <location>
        <begin position="111"/>
        <end position="132"/>
    </location>
</feature>
<accession>A0A9X2L4L5</accession>
<feature type="transmembrane region" description="Helical" evidence="3">
    <location>
        <begin position="12"/>
        <end position="32"/>
    </location>
</feature>
<keyword evidence="3" id="KW-1133">Transmembrane helix</keyword>
<evidence type="ECO:0000259" key="4">
    <source>
        <dbReference type="Pfam" id="PF02719"/>
    </source>
</evidence>
<evidence type="ECO:0000256" key="2">
    <source>
        <dbReference type="SAM" id="Coils"/>
    </source>
</evidence>
<keyword evidence="2" id="KW-0175">Coiled coil</keyword>
<dbReference type="Gene3D" id="3.40.50.720">
    <property type="entry name" value="NAD(P)-binding Rossmann-like Domain"/>
    <property type="match status" value="2"/>
</dbReference>
<feature type="domain" description="Polysaccharide biosynthesis protein CapD-like" evidence="4">
    <location>
        <begin position="288"/>
        <end position="573"/>
    </location>
</feature>
<name>A0A9X2L4L5_9BACT</name>
<reference evidence="5" key="1">
    <citation type="submission" date="2022-06" db="EMBL/GenBank/DDBJ databases">
        <title>Gracilimonas sp. CAU 1638 isolated from sea sediment.</title>
        <authorList>
            <person name="Kim W."/>
        </authorList>
    </citation>
    <scope>NUCLEOTIDE SEQUENCE</scope>
    <source>
        <strain evidence="5">CAU 1638</strain>
    </source>
</reference>
<dbReference type="InterPro" id="IPR003869">
    <property type="entry name" value="Polysac_CapD-like"/>
</dbReference>
<evidence type="ECO:0000256" key="1">
    <source>
        <dbReference type="ARBA" id="ARBA00007430"/>
    </source>
</evidence>
<organism evidence="5 6">
    <name type="scientific">Gracilimonas sediminicola</name>
    <dbReference type="NCBI Taxonomy" id="2952158"/>
    <lineage>
        <taxon>Bacteria</taxon>
        <taxon>Pseudomonadati</taxon>
        <taxon>Balneolota</taxon>
        <taxon>Balneolia</taxon>
        <taxon>Balneolales</taxon>
        <taxon>Balneolaceae</taxon>
        <taxon>Gracilimonas</taxon>
    </lineage>
</organism>
<sequence>MMKNKLFEHKSFFKGVADVATWTGITLLAFLLRLDGDLGGYLTTAFQATGILFIVKAALIYYMGSYRQSWRNTGFNDVFHIVAMVSILTVPYTMIVLLGNSVVNVPLSIPIIEFFLSILALTSLRAGTRFFIKYRIPRIKNNGETRRILIAGAGESGMMVAKEMLKNKDAQMQPVAFVDDDLSKRNQKLLGIPVKGTVFDIPNIVRRLNIDEIIIAMPSESGEVIRRVVEKSRQTNASYRIIPPLYDLLSGKVSISQIRNVDVEDLLRRKPIQLETQEIRSYIEGKRVLVTGAGGSIGSEIVRQISRFNPKHVILLGRGENSIHQLVREIDNEIPELDYCIRICDVRDLTTLDKIFENEQPEVVFHAAAHKHVPLMEENPSQAIFNNVMGTRNLVNLSVEHHVSHFVNISTDKAVNPTSVMGASKRIAEHIVEWGSSQANNGEIFVSVRFGNVLGSRGSVIPIFKDQIRKGGPVTVTHPDMVRYFMTIPEASQLVLQAGALNNNGAVYVLDMGDPVNIEQMARDLIKLSGFEPDLDVKIEHTGIRPGEKLYEELLTAEEGTDMTRHEKIFMARKHGVLDNLEQRLNELKKVAETGKKELIKEAIYNFVPTYSGFKNGVNKKMEEAEDMLA</sequence>
<comment type="caution">
    <text evidence="5">The sequence shown here is derived from an EMBL/GenBank/DDBJ whole genome shotgun (WGS) entry which is preliminary data.</text>
</comment>
<keyword evidence="3" id="KW-0812">Transmembrane</keyword>
<keyword evidence="3" id="KW-0472">Membrane</keyword>
<dbReference type="RefSeq" id="WP_255135164.1">
    <property type="nucleotide sequence ID" value="NZ_JANDBC010000002.1"/>
</dbReference>
<dbReference type="SUPFAM" id="SSF51735">
    <property type="entry name" value="NAD(P)-binding Rossmann-fold domains"/>
    <property type="match status" value="2"/>
</dbReference>
<dbReference type="Pfam" id="PF02719">
    <property type="entry name" value="Polysacc_synt_2"/>
    <property type="match status" value="1"/>
</dbReference>
<dbReference type="Pfam" id="PF13727">
    <property type="entry name" value="CoA_binding_3"/>
    <property type="match status" value="1"/>
</dbReference>
<keyword evidence="6" id="KW-1185">Reference proteome</keyword>
<gene>
    <name evidence="5" type="ORF">NM125_11915</name>
</gene>
<evidence type="ECO:0000256" key="3">
    <source>
        <dbReference type="SAM" id="Phobius"/>
    </source>
</evidence>
<proteinExistence type="inferred from homology"/>
<dbReference type="CDD" id="cd05237">
    <property type="entry name" value="UDP_invert_4-6DH_SDR_e"/>
    <property type="match status" value="1"/>
</dbReference>
<feature type="transmembrane region" description="Helical" evidence="3">
    <location>
        <begin position="44"/>
        <end position="66"/>
    </location>
</feature>
<feature type="transmembrane region" description="Helical" evidence="3">
    <location>
        <begin position="78"/>
        <end position="99"/>
    </location>
</feature>
<dbReference type="PANTHER" id="PTHR43318:SF1">
    <property type="entry name" value="POLYSACCHARIDE BIOSYNTHESIS PROTEIN EPSC-RELATED"/>
    <property type="match status" value="1"/>
</dbReference>
<dbReference type="InterPro" id="IPR051203">
    <property type="entry name" value="Polysaccharide_Synthase-Rel"/>
</dbReference>
<dbReference type="EMBL" id="JANDBC010000002">
    <property type="protein sequence ID" value="MCP9292283.1"/>
    <property type="molecule type" value="Genomic_DNA"/>
</dbReference>
<evidence type="ECO:0000313" key="6">
    <source>
        <dbReference type="Proteomes" id="UP001139125"/>
    </source>
</evidence>
<dbReference type="AlphaFoldDB" id="A0A9X2L4L5"/>
<dbReference type="PANTHER" id="PTHR43318">
    <property type="entry name" value="UDP-N-ACETYLGLUCOSAMINE 4,6-DEHYDRATASE"/>
    <property type="match status" value="1"/>
</dbReference>
<protein>
    <submittedName>
        <fullName evidence="5">Polysaccharide biosynthesis protein</fullName>
    </submittedName>
</protein>
<dbReference type="InterPro" id="IPR036291">
    <property type="entry name" value="NAD(P)-bd_dom_sf"/>
</dbReference>
<feature type="coiled-coil region" evidence="2">
    <location>
        <begin position="571"/>
        <end position="598"/>
    </location>
</feature>